<dbReference type="PANTHER" id="PTHR15332">
    <property type="entry name" value="PROPROTEIN CONVERTASE SUBTILISIN_KEXIN TYPE 5-LIKE"/>
    <property type="match status" value="1"/>
</dbReference>
<evidence type="ECO:0000313" key="5">
    <source>
        <dbReference type="Proteomes" id="UP000692954"/>
    </source>
</evidence>
<feature type="transmembrane region" description="Helical" evidence="1">
    <location>
        <begin position="2905"/>
        <end position="2923"/>
    </location>
</feature>
<feature type="domain" description="EGF-like" evidence="3">
    <location>
        <begin position="1664"/>
        <end position="1701"/>
    </location>
</feature>
<dbReference type="EMBL" id="CAJJDN010000102">
    <property type="protein sequence ID" value="CAD8112956.1"/>
    <property type="molecule type" value="Genomic_DNA"/>
</dbReference>
<feature type="transmembrane region" description="Helical" evidence="1">
    <location>
        <begin position="3001"/>
        <end position="3024"/>
    </location>
</feature>
<keyword evidence="1" id="KW-0472">Membrane</keyword>
<keyword evidence="2" id="KW-0732">Signal</keyword>
<reference evidence="4" key="1">
    <citation type="submission" date="2021-01" db="EMBL/GenBank/DDBJ databases">
        <authorList>
            <consortium name="Genoscope - CEA"/>
            <person name="William W."/>
        </authorList>
    </citation>
    <scope>NUCLEOTIDE SEQUENCE</scope>
</reference>
<evidence type="ECO:0000256" key="2">
    <source>
        <dbReference type="SAM" id="SignalP"/>
    </source>
</evidence>
<dbReference type="PANTHER" id="PTHR15332:SF175">
    <property type="entry name" value="PROPROTEIN CONVERTASE SUBTILISIN_KEXIN TYPE 5-LIKE"/>
    <property type="match status" value="1"/>
</dbReference>
<feature type="domain" description="EGF-like" evidence="3">
    <location>
        <begin position="1091"/>
        <end position="1121"/>
    </location>
</feature>
<protein>
    <recommendedName>
        <fullName evidence="3">EGF-like domain-containing protein</fullName>
    </recommendedName>
</protein>
<name>A0A8S1QBF8_9CILI</name>
<feature type="transmembrane region" description="Helical" evidence="1">
    <location>
        <begin position="2961"/>
        <end position="2981"/>
    </location>
</feature>
<dbReference type="SMART" id="SM00261">
    <property type="entry name" value="FU"/>
    <property type="match status" value="28"/>
</dbReference>
<feature type="domain" description="EGF-like" evidence="3">
    <location>
        <begin position="1230"/>
        <end position="1277"/>
    </location>
</feature>
<feature type="transmembrane region" description="Helical" evidence="1">
    <location>
        <begin position="2805"/>
        <end position="2826"/>
    </location>
</feature>
<evidence type="ECO:0000259" key="3">
    <source>
        <dbReference type="SMART" id="SM00181"/>
    </source>
</evidence>
<feature type="domain" description="EGF-like" evidence="3">
    <location>
        <begin position="1576"/>
        <end position="1613"/>
    </location>
</feature>
<keyword evidence="1" id="KW-1133">Transmembrane helix</keyword>
<dbReference type="InterPro" id="IPR000742">
    <property type="entry name" value="EGF"/>
</dbReference>
<feature type="chain" id="PRO_5035872339" description="EGF-like domain-containing protein" evidence="2">
    <location>
        <begin position="20"/>
        <end position="3063"/>
    </location>
</feature>
<gene>
    <name evidence="4" type="ORF">PSON_ATCC_30995.1.T1020027</name>
</gene>
<feature type="domain" description="EGF-like" evidence="3">
    <location>
        <begin position="950"/>
        <end position="990"/>
    </location>
</feature>
<sequence>MITLIESLLFISLQQACFCFRSFQSQFNKEIFQKNCPTSHQYWPDIHPHMCSGVPRECIGTIELRQVIVGDSEILCHPQVQGYILYGNTDTHLLLGWWPFIMIYSYDQNGNLIFTTEAISSLNSHGCLIGQKFSGIYKCLYCGGQNYGENCATSPLPLECGQYCKTCDTTKQKCATCKDGQSPLDDTDFKCTLKCQTNHKTCQQIESVYSFTECNDGFELLNGYCSECPSNCKACFQGICTSCMWPFSLKNSLCFEDRNCMNYNYIYDSEGIPIDTDCQQCDVGYFKKGTRCSSCQEEPGLEKCFICHNANECKSCFATHYLTADKKCALYTSGCNLPCQTCLVTDPNYCTTCYYKDRLTARIIPGKCVCDQIAGYVELNGECLLCQSGDCETCTSKFGECQSCNPLRNRSLVDFACPCLQGYFDTGLEDKICQKCYASCYNCSGPFDNDCTNCGDPNVYYKQLVNGKCICIIRTISFVQQDGQIICQPCHQRCEKCYQPLDQTSNQYCTMCIAGQNRIVSDDLKCICRNGYGEDGIVDICFKCHYTCSSCNGPLSINCVTCSNESNRHLTLNNECQCNQTYYDTGRNDIVCYLGCHHSCLDCNNNGEDQCISCPSTRQPDRIGLTFKCQCIDPHYYSDQFQLECLECHFTCKTCNGINETNCLTCDLNYRQLIISKCECPYGYYDVGQLQCQQCHYTCMTCFGTEIDNCITCQTESNRIVKANKCVCKDGHLQKQVGDLICYKCSYRCESCSGTIDHCDKCPDLSFRELGIDYSCSCPLKSYDEPGYPICTLCHYTCLTCIGNQPNQCISCNTLSRRQLNDQSECQCKTKYFDNGQSECQACSTICLDCNYSSDNCTSCQPEKYLYGNTCLCKTKLQGSFVSTFSLLNKLQCLVCHYSCLTCSGPSSSECNSCWDQENRIQLGTSCICKINYFDIGKPKCSQCNYRCENCAVLNNLCLTCPPLSFRELINSQCLCLQGYYDDGINPICQKCHYSCQTCSQIATKCITCSTIQKRIFNSIFNSCICNDNYYDAGVDICQKCHYSCFNCIGQESNLCKTCINQNTSFRVYNNGICQCLSGYYDDGESANCQQCQIQCQTCLNQSYFCTSCGDTRHLNGNKCDCDQHYFETGQQRCGECDKNCLNCKLNPSNCIECQITQLRILDNLTHKCICQAGTTEINGICQECHISCLTCINSITNCSSCGLMKSLLNNQCLCVQGTYEIEISKECKFCNKTCQTCINTDSYCLTCSAEDFRIFKSGNQCVCQDGYFEDSFQKCIQCDLSCLTCQINSKFCLSCNSSLSLQLSDQNKCICMSGHYLNILTKQCENCNITCKECESTLQCIECEPLTRYFELDNFKCPCKDGFYEINEKLCQQCDLTCKTCLNSSAFCQTCESTYFRQLNNSNKCKCQDGYYDVGIEMCQKCNNLCKTCQLTSIQCFSCYETEQIRILNGNQCICKPGYFDNGQLICEQCSKSCLTCQGKKDYCTSCDINQNRIDQSIIHKCPCLSNFFEDQDEICQKCHIKCSGCIKQRDLCISCKISNNSYRQTITQNCNCKDGYFDDEVQFQCQKCNYQCKTCEQTSSNCLSCFNNLREGAPNCKCKTGYFENEQQTCELCDNQCSTCENESSDCTSCKGNRINKKCDCQDGYFEGGLPECVQCDFKCLTCQNNQSDCIICKGDRINNPICQCQEGFYDDFESINCQMCEMNCKSCNIEGCLTCNGNRIISDEKTCECPQNSISHSHTPWCSNCEVAVLNIKLSDDLLQIIISFDLSLNPNYFQTQYFQTNICSKILNNQTIQLLGNNPDCLLNQEDHKQLIIQLGSGAKIIPGDFIIFQNNSFGHKECSSRINQFIFNIISFPQNQLSPIIEFDIPQYLINPCDDNIILIKSTINDGIRSLISIRWTYLVEGENGNGNLNEFVQYQTNLQQINLMIPSSTLPKQSKIIFFVEFSNFVNLKGTQQIQLQTHSGQFPSVLSLFKKNYYTLELIDLLFKIQKKDCFGSIQNDYSQYFVQLIEIQKNDSNSRSSRVNLSQITSKNHFNMTIQRYALTPRTAYTFQMSIQEPSTNFSASQNFTIEISQMGILCQINGTNMIHNYRNDLIIIIYCMDLDTQYQWNQDPEIKIEVSCIDLTMNKVCEDMNSKIISVNKTETIQIVQRFSIRPYSIQAWIVTAYKEQSKYSFQQKIVFLDDDFKKLDIQCNQGYQMRPINNYETLEFDFNIPFEEKYYLLQYQIVLIYDFEIIQVLEPSIDLYHFRLYDYYKQFSKGNQFNLRFLAQFTKDIIPSQYELKLTLNQPPNCHIYQGSQNFQALKSQKIVANCDFQDDSPFNYQLRFFLSNQDYKDFQNQLSDYSLIIESFQRSNSFELFLPYSEIVTIIQVMDSRGSITNLEQHLKVAEQKFNCSDFRLRNFNYKQQIILLLEILLNHYNHSDCVRISEQLIENIKNYFNSEDLNDQLLALQTIKLYKRLYNNFNSQNFSQRLQTEILSESCYENKTKQIMINENKIFTYSPKDIHTFVQETIKLNNFTSKIIINKKNLDNQFKKTDIFIDEQQFQLKQSITNSLAALILLVDDLFYKIQQTYLESNEDKILVFKLSEELIYFIDNIIIYLNDLVPINGKTFTLKGQILKLQLAKITKNVFNQQENIEKDVIDGLIAYIQKEQLDLNFNYLHTSENYLSEIKKFLNLSYLQIEKNFYIKTKLQNYLYKNYTVPLQNIKKDYFIDIAQYSFCINQFESAFSFQCIQESINGLFYKCNLLINETNIQSVIVSCSCSQLGVIFLVKYQNQSENQQQIIQISEIIEKNDDNCQIIIQPFVLFHGIYLVFSLFIYLELLGLEKKLATVPNIMAESPSFSVTDLITQHNKKLKYYPNNFKVLQISIKVIINSIQFIHEIICIFTCEEQIIRKSYRFLKSSIFLSILIPLSFFEYSFMGKVTLITILILNYFILLLERMIFKICEALYRFQGILKITILAFYFLIHLFSYLFFIQQTKKNGCYQDLDSKMLIIIGSTVFLCYVIFDPIIIYLRIVLYKYVTQRIRAENFDAINQLIFFFVQHYKLEQIFQEFIIL</sequence>
<feature type="domain" description="EGF-like" evidence="3">
    <location>
        <begin position="253"/>
        <end position="293"/>
    </location>
</feature>
<feature type="domain" description="EGF-like" evidence="3">
    <location>
        <begin position="1136"/>
        <end position="1183"/>
    </location>
</feature>
<accession>A0A8S1QBF8</accession>
<comment type="caution">
    <text evidence="4">The sequence shown here is derived from an EMBL/GenBank/DDBJ whole genome shotgun (WGS) entry which is preliminary data.</text>
</comment>
<feature type="signal peptide" evidence="2">
    <location>
        <begin position="1"/>
        <end position="19"/>
    </location>
</feature>
<feature type="domain" description="EGF-like" evidence="3">
    <location>
        <begin position="1381"/>
        <end position="1421"/>
    </location>
</feature>
<keyword evidence="1" id="KW-0812">Transmembrane</keyword>
<feature type="domain" description="EGF-like" evidence="3">
    <location>
        <begin position="1429"/>
        <end position="1469"/>
    </location>
</feature>
<organism evidence="4 5">
    <name type="scientific">Paramecium sonneborni</name>
    <dbReference type="NCBI Taxonomy" id="65129"/>
    <lineage>
        <taxon>Eukaryota</taxon>
        <taxon>Sar</taxon>
        <taxon>Alveolata</taxon>
        <taxon>Ciliophora</taxon>
        <taxon>Intramacronucleata</taxon>
        <taxon>Oligohymenophorea</taxon>
        <taxon>Peniculida</taxon>
        <taxon>Parameciidae</taxon>
        <taxon>Paramecium</taxon>
    </lineage>
</organism>
<dbReference type="OrthoDB" id="313494at2759"/>
<evidence type="ECO:0000313" key="4">
    <source>
        <dbReference type="EMBL" id="CAD8112956.1"/>
    </source>
</evidence>
<feature type="domain" description="EGF-like" evidence="3">
    <location>
        <begin position="1047"/>
        <end position="1090"/>
    </location>
</feature>
<feature type="domain" description="EGF-like" evidence="3">
    <location>
        <begin position="647"/>
        <end position="693"/>
    </location>
</feature>
<dbReference type="InterPro" id="IPR006212">
    <property type="entry name" value="Furin_repeat"/>
</dbReference>
<feature type="domain" description="EGF-like" evidence="3">
    <location>
        <begin position="998"/>
        <end position="1039"/>
    </location>
</feature>
<dbReference type="Proteomes" id="UP000692954">
    <property type="component" value="Unassembled WGS sequence"/>
</dbReference>
<proteinExistence type="predicted"/>
<evidence type="ECO:0000256" key="1">
    <source>
        <dbReference type="SAM" id="Phobius"/>
    </source>
</evidence>
<feature type="transmembrane region" description="Helical" evidence="1">
    <location>
        <begin position="2929"/>
        <end position="2949"/>
    </location>
</feature>
<keyword evidence="5" id="KW-1185">Reference proteome</keyword>
<feature type="domain" description="EGF-like" evidence="3">
    <location>
        <begin position="1285"/>
        <end position="1326"/>
    </location>
</feature>
<feature type="domain" description="EGF-like" evidence="3">
    <location>
        <begin position="1334"/>
        <end position="1373"/>
    </location>
</feature>
<dbReference type="SMART" id="SM00181">
    <property type="entry name" value="EGF"/>
    <property type="match status" value="15"/>
</dbReference>
<feature type="domain" description="EGF-like" evidence="3">
    <location>
        <begin position="382"/>
        <end position="434"/>
    </location>
</feature>